<evidence type="ECO:0000256" key="1">
    <source>
        <dbReference type="ARBA" id="ARBA00004141"/>
    </source>
</evidence>
<keyword evidence="2" id="KW-1003">Cell membrane</keyword>
<evidence type="ECO:0000256" key="9">
    <source>
        <dbReference type="ARBA" id="ARBA00023136"/>
    </source>
</evidence>
<dbReference type="NCBIfam" id="TIGR02210">
    <property type="entry name" value="rodA_shape"/>
    <property type="match status" value="1"/>
</dbReference>
<evidence type="ECO:0000256" key="4">
    <source>
        <dbReference type="ARBA" id="ARBA00022679"/>
    </source>
</evidence>
<feature type="transmembrane region" description="Helical" evidence="11">
    <location>
        <begin position="193"/>
        <end position="213"/>
    </location>
</feature>
<keyword evidence="8 11" id="KW-1133">Transmembrane helix</keyword>
<evidence type="ECO:0000256" key="6">
    <source>
        <dbReference type="ARBA" id="ARBA00022960"/>
    </source>
</evidence>
<dbReference type="PANTHER" id="PTHR30474">
    <property type="entry name" value="CELL CYCLE PROTEIN"/>
    <property type="match status" value="1"/>
</dbReference>
<dbReference type="InterPro" id="IPR001182">
    <property type="entry name" value="FtsW/RodA"/>
</dbReference>
<dbReference type="PATRIC" id="fig|1353534.3.peg.3452"/>
<keyword evidence="13" id="KW-1185">Reference proteome</keyword>
<keyword evidence="7" id="KW-0573">Peptidoglycan synthesis</keyword>
<keyword evidence="9 11" id="KW-0472">Membrane</keyword>
<dbReference type="Pfam" id="PF01098">
    <property type="entry name" value="FTSW_RODA_SPOVE"/>
    <property type="match status" value="1"/>
</dbReference>
<feature type="transmembrane region" description="Helical" evidence="11">
    <location>
        <begin position="314"/>
        <end position="342"/>
    </location>
</feature>
<evidence type="ECO:0000256" key="5">
    <source>
        <dbReference type="ARBA" id="ARBA00022692"/>
    </source>
</evidence>
<dbReference type="GO" id="GO:0005886">
    <property type="term" value="C:plasma membrane"/>
    <property type="evidence" value="ECO:0007669"/>
    <property type="project" value="TreeGrafter"/>
</dbReference>
<dbReference type="AlphaFoldDB" id="A0A1A6AKY0"/>
<evidence type="ECO:0000256" key="11">
    <source>
        <dbReference type="SAM" id="Phobius"/>
    </source>
</evidence>
<keyword evidence="5 11" id="KW-0812">Transmembrane</keyword>
<proteinExistence type="predicted"/>
<name>A0A1A6AKY0_9CLOT</name>
<dbReference type="Proteomes" id="UP000093954">
    <property type="component" value="Unassembled WGS sequence"/>
</dbReference>
<sequence>MQYSTGDKMYKLLINKKIYKNLDVTTLLVAIAISFFGIMNIYSATYNQSNYYYTKLQLLWVILSTVVIFLILLIDYRTIVQYANLIYWGGVGVLLFNDVTSKAIKGASSWIRIGNRALEPAEFVKIGLILIIAKKLEEIDCNINNLKNFLILCFYAFIPIFLIIIQPNLGMALIYLFIVFCIFFIAGLNLKSIIIGFASSIPLCIIIWFSGILKEYQKQRITSFINPGAYQQDVSFQLTQSLIAVGSGGLHGAGFLKGAQVSGGYIPEVHTDFIFSVIGEEWGLIGSTILLAAYGILIYRIIKSAKESKDSLGRFICIGIAASLIFSVFQNISMTIGIMPIAGITLPFVSYGGSSSLANFISLALVLNISMRKYFNI</sequence>
<evidence type="ECO:0000313" key="13">
    <source>
        <dbReference type="Proteomes" id="UP000093954"/>
    </source>
</evidence>
<dbReference type="GO" id="GO:0032153">
    <property type="term" value="C:cell division site"/>
    <property type="evidence" value="ECO:0007669"/>
    <property type="project" value="TreeGrafter"/>
</dbReference>
<evidence type="ECO:0000256" key="8">
    <source>
        <dbReference type="ARBA" id="ARBA00022989"/>
    </source>
</evidence>
<dbReference type="GO" id="GO:0009252">
    <property type="term" value="P:peptidoglycan biosynthetic process"/>
    <property type="evidence" value="ECO:0007669"/>
    <property type="project" value="UniProtKB-KW"/>
</dbReference>
<dbReference type="PROSITE" id="PS00428">
    <property type="entry name" value="FTSW_RODA_SPOVE"/>
    <property type="match status" value="1"/>
</dbReference>
<accession>A0A1A6AKY0</accession>
<gene>
    <name evidence="12" type="primary">rodA</name>
    <name evidence="12" type="ORF">CLRAG_33900</name>
</gene>
<evidence type="ECO:0000256" key="7">
    <source>
        <dbReference type="ARBA" id="ARBA00022984"/>
    </source>
</evidence>
<evidence type="ECO:0000256" key="3">
    <source>
        <dbReference type="ARBA" id="ARBA00022676"/>
    </source>
</evidence>
<evidence type="ECO:0000256" key="10">
    <source>
        <dbReference type="ARBA" id="ARBA00023316"/>
    </source>
</evidence>
<keyword evidence="3" id="KW-0328">Glycosyltransferase</keyword>
<feature type="transmembrane region" description="Helical" evidence="11">
    <location>
        <begin position="56"/>
        <end position="74"/>
    </location>
</feature>
<dbReference type="GO" id="GO:0015648">
    <property type="term" value="F:lipid-linked peptidoglycan transporter activity"/>
    <property type="evidence" value="ECO:0007669"/>
    <property type="project" value="TreeGrafter"/>
</dbReference>
<dbReference type="EMBL" id="LROS01000055">
    <property type="protein sequence ID" value="OBR90742.1"/>
    <property type="molecule type" value="Genomic_DNA"/>
</dbReference>
<feature type="transmembrane region" description="Helical" evidence="11">
    <location>
        <begin position="149"/>
        <end position="166"/>
    </location>
</feature>
<comment type="subcellular location">
    <subcellularLocation>
        <location evidence="1">Membrane</location>
        <topology evidence="1">Multi-pass membrane protein</topology>
    </subcellularLocation>
</comment>
<feature type="transmembrane region" description="Helical" evidence="11">
    <location>
        <begin position="172"/>
        <end position="188"/>
    </location>
</feature>
<evidence type="ECO:0000313" key="12">
    <source>
        <dbReference type="EMBL" id="OBR90742.1"/>
    </source>
</evidence>
<dbReference type="GO" id="GO:0016757">
    <property type="term" value="F:glycosyltransferase activity"/>
    <property type="evidence" value="ECO:0007669"/>
    <property type="project" value="UniProtKB-KW"/>
</dbReference>
<feature type="transmembrane region" description="Helical" evidence="11">
    <location>
        <begin position="282"/>
        <end position="302"/>
    </location>
</feature>
<feature type="transmembrane region" description="Helical" evidence="11">
    <location>
        <begin position="21"/>
        <end position="44"/>
    </location>
</feature>
<keyword evidence="10" id="KW-0961">Cell wall biogenesis/degradation</keyword>
<keyword evidence="4" id="KW-0808">Transferase</keyword>
<dbReference type="InterPro" id="IPR018365">
    <property type="entry name" value="Cell_cycle_FtsW-rel_CS"/>
</dbReference>
<evidence type="ECO:0000256" key="2">
    <source>
        <dbReference type="ARBA" id="ARBA00022475"/>
    </source>
</evidence>
<dbReference type="PANTHER" id="PTHR30474:SF1">
    <property type="entry name" value="PEPTIDOGLYCAN GLYCOSYLTRANSFERASE MRDB"/>
    <property type="match status" value="1"/>
</dbReference>
<organism evidence="12 13">
    <name type="scientific">Clostridium ragsdalei P11</name>
    <dbReference type="NCBI Taxonomy" id="1353534"/>
    <lineage>
        <taxon>Bacteria</taxon>
        <taxon>Bacillati</taxon>
        <taxon>Bacillota</taxon>
        <taxon>Clostridia</taxon>
        <taxon>Eubacteriales</taxon>
        <taxon>Clostridiaceae</taxon>
        <taxon>Clostridium</taxon>
    </lineage>
</organism>
<dbReference type="InterPro" id="IPR011923">
    <property type="entry name" value="RodA/MrdB"/>
</dbReference>
<feature type="transmembrane region" description="Helical" evidence="11">
    <location>
        <begin position="348"/>
        <end position="369"/>
    </location>
</feature>
<keyword evidence="6" id="KW-0133">Cell shape</keyword>
<dbReference type="GO" id="GO:0071555">
    <property type="term" value="P:cell wall organization"/>
    <property type="evidence" value="ECO:0007669"/>
    <property type="project" value="UniProtKB-KW"/>
</dbReference>
<dbReference type="GO" id="GO:0051301">
    <property type="term" value="P:cell division"/>
    <property type="evidence" value="ECO:0007669"/>
    <property type="project" value="InterPro"/>
</dbReference>
<dbReference type="GO" id="GO:0008360">
    <property type="term" value="P:regulation of cell shape"/>
    <property type="evidence" value="ECO:0007669"/>
    <property type="project" value="UniProtKB-KW"/>
</dbReference>
<reference evidence="12 13" key="1">
    <citation type="journal article" date="2012" name="Front. Microbiol.">
        <title>Draft Genome Sequence of the Virulent Strain 01-B526 of the Fish Pathogen Aeromonas salmonicida.</title>
        <authorList>
            <person name="Charette S.J."/>
            <person name="Brochu F."/>
            <person name="Boyle B."/>
            <person name="Filion G."/>
            <person name="Tanaka K.H."/>
            <person name="Derome N."/>
        </authorList>
    </citation>
    <scope>NUCLEOTIDE SEQUENCE [LARGE SCALE GENOMIC DNA]</scope>
    <source>
        <strain evidence="12 13">P11</strain>
    </source>
</reference>
<comment type="caution">
    <text evidence="12">The sequence shown here is derived from an EMBL/GenBank/DDBJ whole genome shotgun (WGS) entry which is preliminary data.</text>
</comment>
<protein>
    <submittedName>
        <fullName evidence="12">Rod shape-determining protein RodA</fullName>
    </submittedName>
</protein>